<gene>
    <name evidence="1" type="ORF">ATI61_112207</name>
</gene>
<accession>A0ABX9JSE6</accession>
<dbReference type="Proteomes" id="UP000256345">
    <property type="component" value="Unassembled WGS sequence"/>
</dbReference>
<evidence type="ECO:0000313" key="1">
    <source>
        <dbReference type="EMBL" id="REG26112.1"/>
    </source>
</evidence>
<comment type="caution">
    <text evidence="1">The sequence shown here is derived from an EMBL/GenBank/DDBJ whole genome shotgun (WGS) entry which is preliminary data.</text>
</comment>
<evidence type="ECO:0000313" key="2">
    <source>
        <dbReference type="Proteomes" id="UP000256345"/>
    </source>
</evidence>
<dbReference type="SUPFAM" id="SSF48613">
    <property type="entry name" value="Heme oxygenase-like"/>
    <property type="match status" value="1"/>
</dbReference>
<dbReference type="Gene3D" id="1.20.910.10">
    <property type="entry name" value="Heme oxygenase-like"/>
    <property type="match status" value="1"/>
</dbReference>
<dbReference type="EMBL" id="QUMU01000012">
    <property type="protein sequence ID" value="REG26112.1"/>
    <property type="molecule type" value="Genomic_DNA"/>
</dbReference>
<name>A0ABX9JSE6_9BACT</name>
<dbReference type="InterPro" id="IPR016084">
    <property type="entry name" value="Haem_Oase-like_multi-hlx"/>
</dbReference>
<keyword evidence="2" id="KW-1185">Reference proteome</keyword>
<proteinExistence type="predicted"/>
<sequence length="400" mass="44444">MPLVDRLRNETQAHHACVEALPCFQALSTRTLPSETHRALHQALALLHEALTRALAATSPPVLVALGAEAPSFHPLLEQGLVSSAPHDRLESPVLIGAIALGERMRSVAHREPLSLLGYHYALRLALLPLSGASPWSGFAQRLEGMALVAAEEEGVLRAAVETFSLVQNLLDALHPPREHPPTWWLNRDAGGHPITTELDELRAALRAAEATWEEFPYYAWRYGEHGRRFSWSDSAWLVTLGGQGEAQVWRHISWLGGLLASRGMPRLMLERHLRVLSQELIHAKPARRKAYDVLARVAERMAEERRRILGDDELRMFGEDFDTRVGPEWSQRLPGAGVLLGAAVADEYGGLAQAVPSLASWMREPSRFPTPWIRAVEQTLLRARSLCRVRFPSGVAGRE</sequence>
<protein>
    <submittedName>
        <fullName evidence="1">Uncharacterized protein</fullName>
    </submittedName>
</protein>
<organism evidence="1 2">
    <name type="scientific">Archangium gephyra</name>
    <dbReference type="NCBI Taxonomy" id="48"/>
    <lineage>
        <taxon>Bacteria</taxon>
        <taxon>Pseudomonadati</taxon>
        <taxon>Myxococcota</taxon>
        <taxon>Myxococcia</taxon>
        <taxon>Myxococcales</taxon>
        <taxon>Cystobacterineae</taxon>
        <taxon>Archangiaceae</taxon>
        <taxon>Archangium</taxon>
    </lineage>
</organism>
<reference evidence="1 2" key="1">
    <citation type="submission" date="2018-08" db="EMBL/GenBank/DDBJ databases">
        <title>Genomic Encyclopedia of Archaeal and Bacterial Type Strains, Phase II (KMG-II): from individual species to whole genera.</title>
        <authorList>
            <person name="Goeker M."/>
        </authorList>
    </citation>
    <scope>NUCLEOTIDE SEQUENCE [LARGE SCALE GENOMIC DNA]</scope>
    <source>
        <strain evidence="1 2">DSM 2261</strain>
    </source>
</reference>
<dbReference type="RefSeq" id="WP_147333130.1">
    <property type="nucleotide sequence ID" value="NZ_CP011509.1"/>
</dbReference>